<dbReference type="PROSITE" id="PS50850">
    <property type="entry name" value="MFS"/>
    <property type="match status" value="1"/>
</dbReference>
<comment type="caution">
    <text evidence="8">The sequence shown here is derived from an EMBL/GenBank/DDBJ whole genome shotgun (WGS) entry which is preliminary data.</text>
</comment>
<feature type="transmembrane region" description="Helical" evidence="6">
    <location>
        <begin position="67"/>
        <end position="85"/>
    </location>
</feature>
<dbReference type="InterPro" id="IPR051788">
    <property type="entry name" value="MFS_Transporter"/>
</dbReference>
<feature type="transmembrane region" description="Helical" evidence="6">
    <location>
        <begin position="176"/>
        <end position="209"/>
    </location>
</feature>
<dbReference type="Proteomes" id="UP000031366">
    <property type="component" value="Unassembled WGS sequence"/>
</dbReference>
<keyword evidence="3 6" id="KW-0812">Transmembrane</keyword>
<keyword evidence="2" id="KW-0813">Transport</keyword>
<gene>
    <name evidence="8" type="ORF">U732_4292</name>
</gene>
<evidence type="ECO:0000256" key="3">
    <source>
        <dbReference type="ARBA" id="ARBA00022692"/>
    </source>
</evidence>
<dbReference type="Pfam" id="PF07690">
    <property type="entry name" value="MFS_1"/>
    <property type="match status" value="1"/>
</dbReference>
<organism evidence="8 9">
    <name type="scientific">Clostridium argentinense CDC 2741</name>
    <dbReference type="NCBI Taxonomy" id="1418104"/>
    <lineage>
        <taxon>Bacteria</taxon>
        <taxon>Bacillati</taxon>
        <taxon>Bacillota</taxon>
        <taxon>Clostridia</taxon>
        <taxon>Eubacteriales</taxon>
        <taxon>Clostridiaceae</taxon>
        <taxon>Clostridium</taxon>
    </lineage>
</organism>
<sequence>MLLICMFLLNVGIALLSISINTLVPIVAMSFQAIIMNTTHFCYGLGSTVGQYTTEILLENGVNWRSIYLVIAVLFALAFIGFIFVKTPQAHIKKGNNKVNLSRIFKNKMVYFYVLALGFYCFAKSGTSNWLVNFTQENYGFSYKQSSTYLSIFFATLTIGRLLGGFVVEKGGYLNLVIMSLFTGLILYVSGIVIGSNTIILICVSGLFFL</sequence>
<proteinExistence type="predicted"/>
<feature type="transmembrane region" description="Helical" evidence="6">
    <location>
        <begin position="147"/>
        <end position="164"/>
    </location>
</feature>
<evidence type="ECO:0000259" key="7">
    <source>
        <dbReference type="PROSITE" id="PS50850"/>
    </source>
</evidence>
<dbReference type="InterPro" id="IPR020846">
    <property type="entry name" value="MFS_dom"/>
</dbReference>
<dbReference type="InterPro" id="IPR036259">
    <property type="entry name" value="MFS_trans_sf"/>
</dbReference>
<comment type="subcellular location">
    <subcellularLocation>
        <location evidence="1">Cell membrane</location>
        <topology evidence="1">Multi-pass membrane protein</topology>
    </subcellularLocation>
</comment>
<keyword evidence="4 6" id="KW-1133">Transmembrane helix</keyword>
<dbReference type="GO" id="GO:0022857">
    <property type="term" value="F:transmembrane transporter activity"/>
    <property type="evidence" value="ECO:0007669"/>
    <property type="project" value="InterPro"/>
</dbReference>
<accession>A0A0C1U9U2</accession>
<name>A0A0C1U9U2_9CLOT</name>
<dbReference type="InterPro" id="IPR011701">
    <property type="entry name" value="MFS"/>
</dbReference>
<dbReference type="Gene3D" id="1.20.1250.20">
    <property type="entry name" value="MFS general substrate transporter like domains"/>
    <property type="match status" value="2"/>
</dbReference>
<feature type="transmembrane region" description="Helical" evidence="6">
    <location>
        <begin position="110"/>
        <end position="127"/>
    </location>
</feature>
<dbReference type="SUPFAM" id="SSF103473">
    <property type="entry name" value="MFS general substrate transporter"/>
    <property type="match status" value="1"/>
</dbReference>
<feature type="domain" description="Major facilitator superfamily (MFS) profile" evidence="7">
    <location>
        <begin position="1"/>
        <end position="210"/>
    </location>
</feature>
<evidence type="ECO:0000256" key="5">
    <source>
        <dbReference type="ARBA" id="ARBA00023136"/>
    </source>
</evidence>
<feature type="transmembrane region" description="Helical" evidence="6">
    <location>
        <begin position="7"/>
        <end position="35"/>
    </location>
</feature>
<dbReference type="AlphaFoldDB" id="A0A0C1U9U2"/>
<protein>
    <submittedName>
        <fullName evidence="8">Major Facilitator Superfamily protein</fullName>
    </submittedName>
</protein>
<dbReference type="EMBL" id="AYSO01000008">
    <property type="protein sequence ID" value="KIE48433.1"/>
    <property type="molecule type" value="Genomic_DNA"/>
</dbReference>
<keyword evidence="5 6" id="KW-0472">Membrane</keyword>
<evidence type="ECO:0000256" key="1">
    <source>
        <dbReference type="ARBA" id="ARBA00004651"/>
    </source>
</evidence>
<evidence type="ECO:0000256" key="4">
    <source>
        <dbReference type="ARBA" id="ARBA00022989"/>
    </source>
</evidence>
<keyword evidence="9" id="KW-1185">Reference proteome</keyword>
<evidence type="ECO:0000313" key="8">
    <source>
        <dbReference type="EMBL" id="KIE48433.1"/>
    </source>
</evidence>
<reference evidence="8 9" key="1">
    <citation type="journal article" date="2015" name="Infect. Genet. Evol.">
        <title>Genomic sequences of six botulinum neurotoxin-producing strains representing three clostridial species illustrate the mobility and diversity of botulinum neurotoxin genes.</title>
        <authorList>
            <person name="Smith T.J."/>
            <person name="Hill K.K."/>
            <person name="Xie G."/>
            <person name="Foley B.T."/>
            <person name="Williamson C.H."/>
            <person name="Foster J.T."/>
            <person name="Johnson S.L."/>
            <person name="Chertkov O."/>
            <person name="Teshima H."/>
            <person name="Gibbons H.S."/>
            <person name="Johnsky L.A."/>
            <person name="Karavis M.A."/>
            <person name="Smith L.A."/>
        </authorList>
    </citation>
    <scope>NUCLEOTIDE SEQUENCE [LARGE SCALE GENOMIC DNA]</scope>
    <source>
        <strain evidence="8 9">CDC 2741</strain>
    </source>
</reference>
<dbReference type="GO" id="GO:0005886">
    <property type="term" value="C:plasma membrane"/>
    <property type="evidence" value="ECO:0007669"/>
    <property type="project" value="UniProtKB-SubCell"/>
</dbReference>
<evidence type="ECO:0000256" key="2">
    <source>
        <dbReference type="ARBA" id="ARBA00022448"/>
    </source>
</evidence>
<evidence type="ECO:0000313" key="9">
    <source>
        <dbReference type="Proteomes" id="UP000031366"/>
    </source>
</evidence>
<dbReference type="PANTHER" id="PTHR23514">
    <property type="entry name" value="BYPASS OF STOP CODON PROTEIN 6"/>
    <property type="match status" value="1"/>
</dbReference>
<dbReference type="PANTHER" id="PTHR23514:SF13">
    <property type="entry name" value="INNER MEMBRANE PROTEIN YBJJ"/>
    <property type="match status" value="1"/>
</dbReference>
<evidence type="ECO:0000256" key="6">
    <source>
        <dbReference type="SAM" id="Phobius"/>
    </source>
</evidence>